<accession>W0SEG4</accession>
<dbReference type="STRING" id="1223802.SUTH_01503"/>
<keyword evidence="3" id="KW-1185">Reference proteome</keyword>
<dbReference type="EMBL" id="AP012547">
    <property type="protein sequence ID" value="BAO29302.1"/>
    <property type="molecule type" value="Genomic_DNA"/>
</dbReference>
<proteinExistence type="predicted"/>
<feature type="domain" description="NodB homology" evidence="1">
    <location>
        <begin position="1"/>
        <end position="261"/>
    </location>
</feature>
<protein>
    <submittedName>
        <fullName evidence="2">Polysaccharide deacetylase</fullName>
    </submittedName>
</protein>
<evidence type="ECO:0000313" key="2">
    <source>
        <dbReference type="EMBL" id="BAO29302.1"/>
    </source>
</evidence>
<dbReference type="SUPFAM" id="SSF88713">
    <property type="entry name" value="Glycoside hydrolase/deacetylase"/>
    <property type="match status" value="1"/>
</dbReference>
<dbReference type="InterPro" id="IPR002509">
    <property type="entry name" value="NODB_dom"/>
</dbReference>
<dbReference type="KEGG" id="shd:SUTH_01503"/>
<dbReference type="Gene3D" id="3.20.20.370">
    <property type="entry name" value="Glycoside hydrolase/deacetylase"/>
    <property type="match status" value="1"/>
</dbReference>
<dbReference type="AlphaFoldDB" id="W0SEG4"/>
<dbReference type="Proteomes" id="UP000031637">
    <property type="component" value="Chromosome"/>
</dbReference>
<evidence type="ECO:0000259" key="1">
    <source>
        <dbReference type="PROSITE" id="PS51677"/>
    </source>
</evidence>
<evidence type="ECO:0000313" key="3">
    <source>
        <dbReference type="Proteomes" id="UP000031637"/>
    </source>
</evidence>
<reference evidence="2 3" key="1">
    <citation type="journal article" date="2014" name="Syst. Appl. Microbiol.">
        <title>Complete genomes of freshwater sulfur oxidizers Sulfuricella denitrificans skB26 and Sulfuritalea hydrogenivorans sk43H: genetic insights into the sulfur oxidation pathway of betaproteobacteria.</title>
        <authorList>
            <person name="Watanabe T."/>
            <person name="Kojima H."/>
            <person name="Fukui M."/>
        </authorList>
    </citation>
    <scope>NUCLEOTIDE SEQUENCE [LARGE SCALE GENOMIC DNA]</scope>
    <source>
        <strain evidence="2">DSM22779</strain>
    </source>
</reference>
<gene>
    <name evidence="2" type="ORF">SUTH_01503</name>
</gene>
<sequence length="307" mass="34616">MKLALKIDVDTWRGTQQGVPRLVEILRRQRADASFLFSLGPDHTGRAIKRAFRPGFMKKVQRTSVVSHYGIKTLMYGTLLPGPDIGRRGADIMRATRDAGFETAIHCWDHVKWQDGVERANATWTEIEMRRAHERYVDIFGTEAPGHGAAGWQMNAHALRLTQRLGYRWASDCRGTHAFVPVWNGEVVACPQLPTSLPTLDELIGTDDLTPDNVHLHLLRLTAEARQDHVFTLHAELEGLKFGDTLERLLTGWREQGYELASLGKMRDALDPALLPRHEMIRGEIPGRAGLLMLQGEEFLSTWKEAA</sequence>
<dbReference type="HOGENOM" id="CLU_084199_0_0_4"/>
<dbReference type="GO" id="GO:0005975">
    <property type="term" value="P:carbohydrate metabolic process"/>
    <property type="evidence" value="ECO:0007669"/>
    <property type="project" value="InterPro"/>
</dbReference>
<dbReference type="GO" id="GO:0016810">
    <property type="term" value="F:hydrolase activity, acting on carbon-nitrogen (but not peptide) bonds"/>
    <property type="evidence" value="ECO:0007669"/>
    <property type="project" value="InterPro"/>
</dbReference>
<name>W0SEG4_9PROT</name>
<dbReference type="InterPro" id="IPR011330">
    <property type="entry name" value="Glyco_hydro/deAcase_b/a-brl"/>
</dbReference>
<dbReference type="OrthoDB" id="5589314at2"/>
<dbReference type="PROSITE" id="PS51677">
    <property type="entry name" value="NODB"/>
    <property type="match status" value="1"/>
</dbReference>
<organism evidence="2 3">
    <name type="scientific">Sulfuritalea hydrogenivorans sk43H</name>
    <dbReference type="NCBI Taxonomy" id="1223802"/>
    <lineage>
        <taxon>Bacteria</taxon>
        <taxon>Pseudomonadati</taxon>
        <taxon>Pseudomonadota</taxon>
        <taxon>Betaproteobacteria</taxon>
        <taxon>Nitrosomonadales</taxon>
        <taxon>Sterolibacteriaceae</taxon>
        <taxon>Sulfuritalea</taxon>
    </lineage>
</organism>
<dbReference type="RefSeq" id="WP_041098297.1">
    <property type="nucleotide sequence ID" value="NZ_AP012547.1"/>
</dbReference>